<accession>A0A5C1QN28</accession>
<keyword evidence="8" id="KW-1185">Reference proteome</keyword>
<dbReference type="AlphaFoldDB" id="A0A5C1QN28"/>
<keyword evidence="5" id="KW-0249">Electron transport</keyword>
<reference evidence="7 8" key="1">
    <citation type="submission" date="2019-02" db="EMBL/GenBank/DDBJ databases">
        <title>Complete Genome Sequence and Methylome Analysis of free living Spirochaetas.</title>
        <authorList>
            <person name="Fomenkov A."/>
            <person name="Dubinina G."/>
            <person name="Leshcheva N."/>
            <person name="Mikheeva N."/>
            <person name="Grabovich M."/>
            <person name="Vincze T."/>
            <person name="Roberts R.J."/>
        </authorList>
    </citation>
    <scope>NUCLEOTIDE SEQUENCE [LARGE SCALE GENOMIC DNA]</scope>
    <source>
        <strain evidence="7 8">K2</strain>
    </source>
</reference>
<evidence type="ECO:0000259" key="6">
    <source>
        <dbReference type="SMART" id="SM00900"/>
    </source>
</evidence>
<keyword evidence="1" id="KW-0813">Transport</keyword>
<evidence type="ECO:0000256" key="4">
    <source>
        <dbReference type="ARBA" id="ARBA00022643"/>
    </source>
</evidence>
<dbReference type="InterPro" id="IPR010209">
    <property type="entry name" value="Ion_transpt_RnfG/RsxG"/>
</dbReference>
<dbReference type="Proteomes" id="UP000324209">
    <property type="component" value="Chromosome"/>
</dbReference>
<dbReference type="InterPro" id="IPR007329">
    <property type="entry name" value="FMN-bd"/>
</dbReference>
<dbReference type="EMBL" id="CP036150">
    <property type="protein sequence ID" value="QEN07976.1"/>
    <property type="molecule type" value="Genomic_DNA"/>
</dbReference>
<dbReference type="PANTHER" id="PTHR36118:SF1">
    <property type="entry name" value="ION-TRANSLOCATING OXIDOREDUCTASE COMPLEX SUBUNIT G"/>
    <property type="match status" value="1"/>
</dbReference>
<dbReference type="Pfam" id="PF04205">
    <property type="entry name" value="FMN_bind"/>
    <property type="match status" value="1"/>
</dbReference>
<dbReference type="OrthoDB" id="369811at2"/>
<name>A0A5C1QN28_9SPIO</name>
<dbReference type="PANTHER" id="PTHR36118">
    <property type="entry name" value="ION-TRANSLOCATING OXIDOREDUCTASE COMPLEX SUBUNIT G"/>
    <property type="match status" value="1"/>
</dbReference>
<evidence type="ECO:0000313" key="8">
    <source>
        <dbReference type="Proteomes" id="UP000324209"/>
    </source>
</evidence>
<dbReference type="RefSeq" id="WP_149486056.1">
    <property type="nucleotide sequence ID" value="NZ_CP036150.1"/>
</dbReference>
<gene>
    <name evidence="7" type="ORF">EXM22_08255</name>
</gene>
<dbReference type="SMART" id="SM00900">
    <property type="entry name" value="FMN_bind"/>
    <property type="match status" value="1"/>
</dbReference>
<feature type="domain" description="FMN-binding" evidence="6">
    <location>
        <begin position="86"/>
        <end position="173"/>
    </location>
</feature>
<keyword evidence="3" id="KW-0285">Flavoprotein</keyword>
<keyword evidence="2" id="KW-0597">Phosphoprotein</keyword>
<keyword evidence="4" id="KW-0288">FMN</keyword>
<evidence type="ECO:0000256" key="1">
    <source>
        <dbReference type="ARBA" id="ARBA00022448"/>
    </source>
</evidence>
<dbReference type="GO" id="GO:0010181">
    <property type="term" value="F:FMN binding"/>
    <property type="evidence" value="ECO:0007669"/>
    <property type="project" value="InterPro"/>
</dbReference>
<sequence length="179" mass="18656">MTATMEKAGKLALICALSALILGVVNSITEPAIAIRKAAELKAALSSLLEEGTPGAREDLSDSSVILSRYPVEATGDWILELNGKGYGGDMKILASYRKDGSIMDVVLMDNSETPGLGKKAEKSEYMDKFRGSGGSTPVPVSKDALESPDAVSGATITFVGIATPLQEGSVYVQSLGDK</sequence>
<dbReference type="GO" id="GO:0005886">
    <property type="term" value="C:plasma membrane"/>
    <property type="evidence" value="ECO:0007669"/>
    <property type="project" value="InterPro"/>
</dbReference>
<proteinExistence type="predicted"/>
<evidence type="ECO:0000256" key="5">
    <source>
        <dbReference type="ARBA" id="ARBA00022982"/>
    </source>
</evidence>
<evidence type="ECO:0000256" key="2">
    <source>
        <dbReference type="ARBA" id="ARBA00022553"/>
    </source>
</evidence>
<evidence type="ECO:0000313" key="7">
    <source>
        <dbReference type="EMBL" id="QEN07976.1"/>
    </source>
</evidence>
<dbReference type="GO" id="GO:0022900">
    <property type="term" value="P:electron transport chain"/>
    <property type="evidence" value="ECO:0007669"/>
    <property type="project" value="InterPro"/>
</dbReference>
<organism evidence="7 8">
    <name type="scientific">Oceanispirochaeta crateris</name>
    <dbReference type="NCBI Taxonomy" id="2518645"/>
    <lineage>
        <taxon>Bacteria</taxon>
        <taxon>Pseudomonadati</taxon>
        <taxon>Spirochaetota</taxon>
        <taxon>Spirochaetia</taxon>
        <taxon>Spirochaetales</taxon>
        <taxon>Spirochaetaceae</taxon>
        <taxon>Oceanispirochaeta</taxon>
    </lineage>
</organism>
<dbReference type="GO" id="GO:0009055">
    <property type="term" value="F:electron transfer activity"/>
    <property type="evidence" value="ECO:0007669"/>
    <property type="project" value="InterPro"/>
</dbReference>
<protein>
    <submittedName>
        <fullName evidence="7">FMN-binding protein</fullName>
    </submittedName>
</protein>
<dbReference type="KEGG" id="ock:EXM22_08255"/>
<evidence type="ECO:0000256" key="3">
    <source>
        <dbReference type="ARBA" id="ARBA00022630"/>
    </source>
</evidence>